<dbReference type="Proteomes" id="UP000828390">
    <property type="component" value="Unassembled WGS sequence"/>
</dbReference>
<proteinExistence type="predicted"/>
<name>A0A9D4BYH5_DREPO</name>
<gene>
    <name evidence="1" type="ORF">DPMN_073135</name>
</gene>
<protein>
    <submittedName>
        <fullName evidence="1">Uncharacterized protein</fullName>
    </submittedName>
</protein>
<dbReference type="EMBL" id="JAIWYP010000014">
    <property type="protein sequence ID" value="KAH3713345.1"/>
    <property type="molecule type" value="Genomic_DNA"/>
</dbReference>
<evidence type="ECO:0000313" key="2">
    <source>
        <dbReference type="Proteomes" id="UP000828390"/>
    </source>
</evidence>
<reference evidence="1" key="2">
    <citation type="submission" date="2020-11" db="EMBL/GenBank/DDBJ databases">
        <authorList>
            <person name="McCartney M.A."/>
            <person name="Auch B."/>
            <person name="Kono T."/>
            <person name="Mallez S."/>
            <person name="Becker A."/>
            <person name="Gohl D.M."/>
            <person name="Silverstein K.A.T."/>
            <person name="Koren S."/>
            <person name="Bechman K.B."/>
            <person name="Herman A."/>
            <person name="Abrahante J.E."/>
            <person name="Garbe J."/>
        </authorList>
    </citation>
    <scope>NUCLEOTIDE SEQUENCE</scope>
    <source>
        <strain evidence="1">Duluth1</strain>
        <tissue evidence="1">Whole animal</tissue>
    </source>
</reference>
<reference evidence="1" key="1">
    <citation type="journal article" date="2019" name="bioRxiv">
        <title>The Genome of the Zebra Mussel, Dreissena polymorpha: A Resource for Invasive Species Research.</title>
        <authorList>
            <person name="McCartney M.A."/>
            <person name="Auch B."/>
            <person name="Kono T."/>
            <person name="Mallez S."/>
            <person name="Zhang Y."/>
            <person name="Obille A."/>
            <person name="Becker A."/>
            <person name="Abrahante J.E."/>
            <person name="Garbe J."/>
            <person name="Badalamenti J.P."/>
            <person name="Herman A."/>
            <person name="Mangelson H."/>
            <person name="Liachko I."/>
            <person name="Sullivan S."/>
            <person name="Sone E.D."/>
            <person name="Koren S."/>
            <person name="Silverstein K.A.T."/>
            <person name="Beckman K.B."/>
            <person name="Gohl D.M."/>
        </authorList>
    </citation>
    <scope>NUCLEOTIDE SEQUENCE</scope>
    <source>
        <strain evidence="1">Duluth1</strain>
        <tissue evidence="1">Whole animal</tissue>
    </source>
</reference>
<sequence length="127" mass="14350">MPPPDMDVIKEGTWIQGHTEGSPQESDTTTELYIESLGFPDLSVRRERERAEIRCTWWEQLAEHTDEESVILTASVADGTLSHLGSESGKSYLDDHEDVKSSFLGFCLKSKYWNIKAERHMSNSDGS</sequence>
<keyword evidence="2" id="KW-1185">Reference proteome</keyword>
<dbReference type="AlphaFoldDB" id="A0A9D4BYH5"/>
<accession>A0A9D4BYH5</accession>
<comment type="caution">
    <text evidence="1">The sequence shown here is derived from an EMBL/GenBank/DDBJ whole genome shotgun (WGS) entry which is preliminary data.</text>
</comment>
<organism evidence="1 2">
    <name type="scientific">Dreissena polymorpha</name>
    <name type="common">Zebra mussel</name>
    <name type="synonym">Mytilus polymorpha</name>
    <dbReference type="NCBI Taxonomy" id="45954"/>
    <lineage>
        <taxon>Eukaryota</taxon>
        <taxon>Metazoa</taxon>
        <taxon>Spiralia</taxon>
        <taxon>Lophotrochozoa</taxon>
        <taxon>Mollusca</taxon>
        <taxon>Bivalvia</taxon>
        <taxon>Autobranchia</taxon>
        <taxon>Heteroconchia</taxon>
        <taxon>Euheterodonta</taxon>
        <taxon>Imparidentia</taxon>
        <taxon>Neoheterodontei</taxon>
        <taxon>Myida</taxon>
        <taxon>Dreissenoidea</taxon>
        <taxon>Dreissenidae</taxon>
        <taxon>Dreissena</taxon>
    </lineage>
</organism>
<evidence type="ECO:0000313" key="1">
    <source>
        <dbReference type="EMBL" id="KAH3713345.1"/>
    </source>
</evidence>